<dbReference type="InterPro" id="IPR014966">
    <property type="entry name" value="FRG-dom"/>
</dbReference>
<protein>
    <recommendedName>
        <fullName evidence="1">FRG domain-containing protein</fullName>
    </recommendedName>
</protein>
<proteinExistence type="predicted"/>
<dbReference type="Proteomes" id="UP000187085">
    <property type="component" value="Unassembled WGS sequence"/>
</dbReference>
<evidence type="ECO:0000259" key="1">
    <source>
        <dbReference type="SMART" id="SM00901"/>
    </source>
</evidence>
<dbReference type="Pfam" id="PF08867">
    <property type="entry name" value="FRG"/>
    <property type="match status" value="1"/>
</dbReference>
<feature type="domain" description="FRG" evidence="1">
    <location>
        <begin position="2"/>
        <end position="98"/>
    </location>
</feature>
<organism evidence="2 3">
    <name type="scientific">Tersicoccus phoenicis</name>
    <dbReference type="NCBI Taxonomy" id="554083"/>
    <lineage>
        <taxon>Bacteria</taxon>
        <taxon>Bacillati</taxon>
        <taxon>Actinomycetota</taxon>
        <taxon>Actinomycetes</taxon>
        <taxon>Micrococcales</taxon>
        <taxon>Micrococcaceae</taxon>
        <taxon>Tersicoccus</taxon>
    </lineage>
</organism>
<sequence length="215" mass="24199">MYRGQPLASHRLCASLDRRLNNVSLRSRRDLQKRMRDYVVDRRPQLSSLSDDSVYALLQHHGAPTRLLDWSTRPYQAAFFAMSSSLEEQADEDDCAVWALDSGAACFRIGEGGVKLLYPSEQENTRAIVQRGVFTLNESLQPDIEGYLGQLESSGHEKPVVVLKKARIPRNDSELALWDLSAMGIDFESTYPDLSGLARASYSRALLGSRRELYS</sequence>
<comment type="caution">
    <text evidence="2">The sequence shown here is derived from an EMBL/GenBank/DDBJ whole genome shotgun (WGS) entry which is preliminary data.</text>
</comment>
<evidence type="ECO:0000313" key="2">
    <source>
        <dbReference type="EMBL" id="OMH25147.1"/>
    </source>
</evidence>
<gene>
    <name evidence="2" type="ORF">BKD30_06715</name>
</gene>
<accession>A0A1R1LCA3</accession>
<dbReference type="SMART" id="SM00901">
    <property type="entry name" value="FRG"/>
    <property type="match status" value="1"/>
</dbReference>
<dbReference type="EMBL" id="MRDE01000036">
    <property type="protein sequence ID" value="OMH25147.1"/>
    <property type="molecule type" value="Genomic_DNA"/>
</dbReference>
<name>A0A1R1LCA3_9MICC</name>
<dbReference type="STRING" id="554083.BKD30_06715"/>
<keyword evidence="3" id="KW-1185">Reference proteome</keyword>
<dbReference type="AlphaFoldDB" id="A0A1R1LCA3"/>
<evidence type="ECO:0000313" key="3">
    <source>
        <dbReference type="Proteomes" id="UP000187085"/>
    </source>
</evidence>
<reference evidence="2 3" key="1">
    <citation type="submission" date="2016-12" db="EMBL/GenBank/DDBJ databases">
        <title>Draft genome of Tersicoccus phoenicis 1P05MA.</title>
        <authorList>
            <person name="Nakajima Y."/>
            <person name="Yoshizawa S."/>
            <person name="Nakamura K."/>
            <person name="Ogura Y."/>
            <person name="Hayashi T."/>
            <person name="Kogure K."/>
        </authorList>
    </citation>
    <scope>NUCLEOTIDE SEQUENCE [LARGE SCALE GENOMIC DNA]</scope>
    <source>
        <strain evidence="2 3">1p05MA</strain>
    </source>
</reference>